<proteinExistence type="inferred from homology"/>
<comment type="similarity">
    <text evidence="2">Belongs to the DtxR/MntR family.</text>
</comment>
<evidence type="ECO:0000256" key="13">
    <source>
        <dbReference type="ARBA" id="ARBA00025185"/>
    </source>
</evidence>
<dbReference type="InterPro" id="IPR008988">
    <property type="entry name" value="Transcriptional_repressor_C"/>
</dbReference>
<dbReference type="InterPro" id="IPR022689">
    <property type="entry name" value="Iron_dep_repressor"/>
</dbReference>
<dbReference type="InterPro" id="IPR007167">
    <property type="entry name" value="Fe-transptr_FeoA-like"/>
</dbReference>
<dbReference type="SUPFAM" id="SSF47979">
    <property type="entry name" value="Iron-dependent repressor protein, dimerization domain"/>
    <property type="match status" value="1"/>
</dbReference>
<dbReference type="AlphaFoldDB" id="A0A250F8W0"/>
<keyword evidence="10" id="KW-0010">Activator</keyword>
<dbReference type="Gene3D" id="1.10.10.10">
    <property type="entry name" value="Winged helix-like DNA-binding domain superfamily/Winged helix DNA-binding domain"/>
    <property type="match status" value="1"/>
</dbReference>
<dbReference type="SMART" id="SM00899">
    <property type="entry name" value="FeoA"/>
    <property type="match status" value="1"/>
</dbReference>
<dbReference type="Gene3D" id="1.10.60.10">
    <property type="entry name" value="Iron dependent repressor, metal binding and dimerisation domain"/>
    <property type="match status" value="1"/>
</dbReference>
<keyword evidence="11" id="KW-0804">Transcription</keyword>
<sequence>MTLSEENYLKTIFLLYDERKTEVTTTAIADLLYTKASSVTDMLKKLSDKGLINYRKYQGVTLTPKGTQKAIQIVRKHRLWEVFLVEKLNFSWDEVHEIAEELEHIQSDKLISRLDAFLGFPERDPHGDPIPNEQGIFTTTIKTLLSELNDGDKGVCIAVKNTSKEFLVYLNKVGIALENEIEIISKEPFDNSMTVLVNDQKVNLSAIVCRNIYVAGIGGRNKEIKS</sequence>
<comment type="subcellular location">
    <subcellularLocation>
        <location evidence="1">Cytoplasm</location>
    </subcellularLocation>
</comment>
<dbReference type="InterPro" id="IPR036421">
    <property type="entry name" value="Fe_dep_repressor_sf"/>
</dbReference>
<evidence type="ECO:0000256" key="9">
    <source>
        <dbReference type="ARBA" id="ARBA00023125"/>
    </source>
</evidence>
<dbReference type="SMART" id="SM00529">
    <property type="entry name" value="HTH_DTXR"/>
    <property type="match status" value="1"/>
</dbReference>
<organism evidence="16 17">
    <name type="scientific">Capnocytophaga leadbetteri</name>
    <dbReference type="NCBI Taxonomy" id="327575"/>
    <lineage>
        <taxon>Bacteria</taxon>
        <taxon>Pseudomonadati</taxon>
        <taxon>Bacteroidota</taxon>
        <taxon>Flavobacteriia</taxon>
        <taxon>Flavobacteriales</taxon>
        <taxon>Flavobacteriaceae</taxon>
        <taxon>Capnocytophaga</taxon>
    </lineage>
</organism>
<keyword evidence="17" id="KW-1185">Reference proteome</keyword>
<evidence type="ECO:0000256" key="1">
    <source>
        <dbReference type="ARBA" id="ARBA00004496"/>
    </source>
</evidence>
<dbReference type="PROSITE" id="PS50944">
    <property type="entry name" value="HTH_DTXR"/>
    <property type="match status" value="1"/>
</dbReference>
<evidence type="ECO:0000256" key="10">
    <source>
        <dbReference type="ARBA" id="ARBA00023159"/>
    </source>
</evidence>
<dbReference type="InterPro" id="IPR036388">
    <property type="entry name" value="WH-like_DNA-bd_sf"/>
</dbReference>
<dbReference type="PANTHER" id="PTHR33238:SF11">
    <property type="entry name" value="TRANSCRIPTIONAL REGULATOR MNTR"/>
    <property type="match status" value="1"/>
</dbReference>
<dbReference type="GO" id="GO:0003700">
    <property type="term" value="F:DNA-binding transcription factor activity"/>
    <property type="evidence" value="ECO:0007669"/>
    <property type="project" value="InterPro"/>
</dbReference>
<evidence type="ECO:0000313" key="16">
    <source>
        <dbReference type="EMBL" id="ATA81551.1"/>
    </source>
</evidence>
<evidence type="ECO:0000313" key="17">
    <source>
        <dbReference type="Proteomes" id="UP000217276"/>
    </source>
</evidence>
<keyword evidence="8" id="KW-0805">Transcription regulation</keyword>
<gene>
    <name evidence="16" type="ORF">CGC53_03905</name>
</gene>
<evidence type="ECO:0000256" key="4">
    <source>
        <dbReference type="ARBA" id="ARBA00022386"/>
    </source>
</evidence>
<dbReference type="GO" id="GO:0005737">
    <property type="term" value="C:cytoplasm"/>
    <property type="evidence" value="ECO:0007669"/>
    <property type="project" value="UniProtKB-SubCell"/>
</dbReference>
<keyword evidence="12" id="KW-0464">Manganese</keyword>
<dbReference type="InterPro" id="IPR036390">
    <property type="entry name" value="WH_DNA-bd_sf"/>
</dbReference>
<dbReference type="SUPFAM" id="SSF46785">
    <property type="entry name" value="Winged helix' DNA-binding domain"/>
    <property type="match status" value="1"/>
</dbReference>
<dbReference type="EMBL" id="CP022384">
    <property type="protein sequence ID" value="ATA81551.1"/>
    <property type="molecule type" value="Genomic_DNA"/>
</dbReference>
<dbReference type="RefSeq" id="WP_095913475.1">
    <property type="nucleotide sequence ID" value="NZ_CAJZEI010000031.1"/>
</dbReference>
<dbReference type="InterPro" id="IPR001367">
    <property type="entry name" value="Fe_dep_repressor"/>
</dbReference>
<name>A0A250F8W0_9FLAO</name>
<keyword evidence="6" id="KW-0678">Repressor</keyword>
<dbReference type="Proteomes" id="UP000217276">
    <property type="component" value="Chromosome"/>
</dbReference>
<evidence type="ECO:0000256" key="2">
    <source>
        <dbReference type="ARBA" id="ARBA00007871"/>
    </source>
</evidence>
<comment type="function">
    <text evidence="13">In the presence of manganese, represses expression of mntH and mntS. Up-regulates expression of mntP.</text>
</comment>
<feature type="domain" description="HTH dtxR-type" evidence="15">
    <location>
        <begin position="1"/>
        <end position="63"/>
    </location>
</feature>
<accession>A0A250F8W0</accession>
<dbReference type="InterPro" id="IPR050536">
    <property type="entry name" value="DtxR_MntR_Metal-Reg"/>
</dbReference>
<dbReference type="Pfam" id="PF01325">
    <property type="entry name" value="Fe_dep_repress"/>
    <property type="match status" value="1"/>
</dbReference>
<reference evidence="17" key="1">
    <citation type="submission" date="2017-06" db="EMBL/GenBank/DDBJ databases">
        <title>Capnocytophaga spp. assemblies.</title>
        <authorList>
            <person name="Gulvik C.A."/>
        </authorList>
    </citation>
    <scope>NUCLEOTIDE SEQUENCE [LARGE SCALE GENOMIC DNA]</scope>
    <source>
        <strain evidence="17">H6253</strain>
    </source>
</reference>
<dbReference type="FunFam" id="1.10.60.10:FF:000004">
    <property type="entry name" value="DtxR family transcriptional regulator"/>
    <property type="match status" value="1"/>
</dbReference>
<protein>
    <recommendedName>
        <fullName evidence="4">Transcriptional regulator MntR</fullName>
    </recommendedName>
    <alternativeName>
        <fullName evidence="14">Manganese transport regulator</fullName>
    </alternativeName>
</protein>
<evidence type="ECO:0000259" key="15">
    <source>
        <dbReference type="PROSITE" id="PS50944"/>
    </source>
</evidence>
<evidence type="ECO:0000256" key="3">
    <source>
        <dbReference type="ARBA" id="ARBA00011738"/>
    </source>
</evidence>
<evidence type="ECO:0000256" key="8">
    <source>
        <dbReference type="ARBA" id="ARBA00023015"/>
    </source>
</evidence>
<dbReference type="InterPro" id="IPR022687">
    <property type="entry name" value="HTH_DTXR"/>
</dbReference>
<keyword evidence="7" id="KW-0408">Iron</keyword>
<dbReference type="SUPFAM" id="SSF50037">
    <property type="entry name" value="C-terminal domain of transcriptional repressors"/>
    <property type="match status" value="1"/>
</dbReference>
<dbReference type="GO" id="GO:0046914">
    <property type="term" value="F:transition metal ion binding"/>
    <property type="evidence" value="ECO:0007669"/>
    <property type="project" value="InterPro"/>
</dbReference>
<dbReference type="Pfam" id="PF02742">
    <property type="entry name" value="Fe_dep_repr_C"/>
    <property type="match status" value="1"/>
</dbReference>
<evidence type="ECO:0000256" key="6">
    <source>
        <dbReference type="ARBA" id="ARBA00022491"/>
    </source>
</evidence>
<evidence type="ECO:0000256" key="14">
    <source>
        <dbReference type="ARBA" id="ARBA00032593"/>
    </source>
</evidence>
<dbReference type="GO" id="GO:0046983">
    <property type="term" value="F:protein dimerization activity"/>
    <property type="evidence" value="ECO:0007669"/>
    <property type="project" value="InterPro"/>
</dbReference>
<evidence type="ECO:0000256" key="11">
    <source>
        <dbReference type="ARBA" id="ARBA00023163"/>
    </source>
</evidence>
<dbReference type="InterPro" id="IPR038157">
    <property type="entry name" value="FeoA_core_dom"/>
</dbReference>
<evidence type="ECO:0000256" key="5">
    <source>
        <dbReference type="ARBA" id="ARBA00022490"/>
    </source>
</evidence>
<dbReference type="KEGG" id="clk:CGC53_03905"/>
<evidence type="ECO:0000256" key="12">
    <source>
        <dbReference type="ARBA" id="ARBA00023211"/>
    </source>
</evidence>
<dbReference type="Gene3D" id="2.30.30.90">
    <property type="match status" value="1"/>
</dbReference>
<dbReference type="GO" id="GO:0003677">
    <property type="term" value="F:DNA binding"/>
    <property type="evidence" value="ECO:0007669"/>
    <property type="project" value="UniProtKB-KW"/>
</dbReference>
<comment type="subunit">
    <text evidence="3">Homodimer.</text>
</comment>
<keyword evidence="9" id="KW-0238">DNA-binding</keyword>
<evidence type="ECO:0000256" key="7">
    <source>
        <dbReference type="ARBA" id="ARBA00023004"/>
    </source>
</evidence>
<keyword evidence="5" id="KW-0963">Cytoplasm</keyword>
<dbReference type="PANTHER" id="PTHR33238">
    <property type="entry name" value="IRON (METAL) DEPENDENT REPRESSOR, DTXR FAMILY"/>
    <property type="match status" value="1"/>
</dbReference>
<dbReference type="Pfam" id="PF04023">
    <property type="entry name" value="FeoA"/>
    <property type="match status" value="1"/>
</dbReference>